<gene>
    <name evidence="1" type="ORF">J4051_18575</name>
</gene>
<proteinExistence type="predicted"/>
<reference evidence="1 2" key="1">
    <citation type="submission" date="2021-03" db="EMBL/GenBank/DDBJ databases">
        <title>Gelidibacter sp. nov., isolated from costal sediment.</title>
        <authorList>
            <person name="Lun K.-Y."/>
        </authorList>
    </citation>
    <scope>NUCLEOTIDE SEQUENCE [LARGE SCALE GENOMIC DNA]</scope>
    <source>
        <strain evidence="1 2">DF109</strain>
    </source>
</reference>
<dbReference type="EMBL" id="JAGEVG010000040">
    <property type="protein sequence ID" value="MBO3100282.1"/>
    <property type="molecule type" value="Genomic_DNA"/>
</dbReference>
<dbReference type="Proteomes" id="UP000681315">
    <property type="component" value="Unassembled WGS sequence"/>
</dbReference>
<keyword evidence="2" id="KW-1185">Reference proteome</keyword>
<sequence length="53" mass="5976">MTGGEIIFDGLILKHKSGKWILADKKEEVNADEIGGCTEIPIIDFEKKLIEWC</sequence>
<evidence type="ECO:0000313" key="1">
    <source>
        <dbReference type="EMBL" id="MBO3100282.1"/>
    </source>
</evidence>
<accession>A0ABS3SZW2</accession>
<name>A0ABS3SZW2_9FLAO</name>
<evidence type="ECO:0000313" key="2">
    <source>
        <dbReference type="Proteomes" id="UP000681315"/>
    </source>
</evidence>
<comment type="caution">
    <text evidence="1">The sequence shown here is derived from an EMBL/GenBank/DDBJ whole genome shotgun (WGS) entry which is preliminary data.</text>
</comment>
<protein>
    <submittedName>
        <fullName evidence="1">Uncharacterized protein</fullName>
    </submittedName>
</protein>
<dbReference type="RefSeq" id="WP_208235387.1">
    <property type="nucleotide sequence ID" value="NZ_JAGEVG010000040.1"/>
</dbReference>
<organism evidence="1 2">
    <name type="scientific">Gelidibacter pelagius</name>
    <dbReference type="NCBI Taxonomy" id="2819985"/>
    <lineage>
        <taxon>Bacteria</taxon>
        <taxon>Pseudomonadati</taxon>
        <taxon>Bacteroidota</taxon>
        <taxon>Flavobacteriia</taxon>
        <taxon>Flavobacteriales</taxon>
        <taxon>Flavobacteriaceae</taxon>
        <taxon>Gelidibacter</taxon>
    </lineage>
</organism>